<dbReference type="Pfam" id="PF07589">
    <property type="entry name" value="PEP-CTERM"/>
    <property type="match status" value="1"/>
</dbReference>
<proteinExistence type="predicted"/>
<gene>
    <name evidence="4" type="ORF">DFR30_0752</name>
</gene>
<protein>
    <submittedName>
        <fullName evidence="4">Putative secreted protein</fullName>
    </submittedName>
</protein>
<feature type="chain" id="PRO_5020281318" evidence="2">
    <location>
        <begin position="21"/>
        <end position="177"/>
    </location>
</feature>
<dbReference type="EMBL" id="SMFX01000001">
    <property type="protein sequence ID" value="TCK17520.1"/>
    <property type="molecule type" value="Genomic_DNA"/>
</dbReference>
<keyword evidence="1" id="KW-0472">Membrane</keyword>
<feature type="transmembrane region" description="Helical" evidence="1">
    <location>
        <begin position="152"/>
        <end position="172"/>
    </location>
</feature>
<sequence>MQKHYWILPLFCLVATPVNASLVSIDSSENSDLLHQDKGNYGRQHHDHARHHALRHIQNPHFNKTFGIEHPGLSQEKFEDWENAPLSGRKIEFATDKHNISSHLLDHLRNKDGFIVDATPGKHGFSIFAREHNKNHDDDFSLDVPPHTTSAVPLPASVWLFGSGLIGLIASVRRKTA</sequence>
<dbReference type="AlphaFoldDB" id="A0A4R1HBG9"/>
<feature type="domain" description="Ice-binding protein C-terminal" evidence="3">
    <location>
        <begin position="151"/>
        <end position="174"/>
    </location>
</feature>
<name>A0A4R1HBG9_9GAMM</name>
<evidence type="ECO:0000313" key="4">
    <source>
        <dbReference type="EMBL" id="TCK17520.1"/>
    </source>
</evidence>
<accession>A0A4R1HBG9</accession>
<dbReference type="InterPro" id="IPR013424">
    <property type="entry name" value="Ice-binding_C"/>
</dbReference>
<comment type="caution">
    <text evidence="4">The sequence shown here is derived from an EMBL/GenBank/DDBJ whole genome shotgun (WGS) entry which is preliminary data.</text>
</comment>
<evidence type="ECO:0000256" key="1">
    <source>
        <dbReference type="SAM" id="Phobius"/>
    </source>
</evidence>
<evidence type="ECO:0000259" key="3">
    <source>
        <dbReference type="Pfam" id="PF07589"/>
    </source>
</evidence>
<dbReference type="RefSeq" id="WP_132971390.1">
    <property type="nucleotide sequence ID" value="NZ_SMFX01000001.1"/>
</dbReference>
<keyword evidence="5" id="KW-1185">Reference proteome</keyword>
<keyword evidence="1" id="KW-0812">Transmembrane</keyword>
<dbReference type="OrthoDB" id="5567186at2"/>
<organism evidence="4 5">
    <name type="scientific">Thiogranum longum</name>
    <dbReference type="NCBI Taxonomy" id="1537524"/>
    <lineage>
        <taxon>Bacteria</taxon>
        <taxon>Pseudomonadati</taxon>
        <taxon>Pseudomonadota</taxon>
        <taxon>Gammaproteobacteria</taxon>
        <taxon>Chromatiales</taxon>
        <taxon>Ectothiorhodospiraceae</taxon>
        <taxon>Thiogranum</taxon>
    </lineage>
</organism>
<keyword evidence="2" id="KW-0732">Signal</keyword>
<feature type="signal peptide" evidence="2">
    <location>
        <begin position="1"/>
        <end position="20"/>
    </location>
</feature>
<evidence type="ECO:0000256" key="2">
    <source>
        <dbReference type="SAM" id="SignalP"/>
    </source>
</evidence>
<dbReference type="Proteomes" id="UP000295707">
    <property type="component" value="Unassembled WGS sequence"/>
</dbReference>
<reference evidence="4 5" key="1">
    <citation type="submission" date="2019-03" db="EMBL/GenBank/DDBJ databases">
        <title>Genomic Encyclopedia of Type Strains, Phase IV (KMG-IV): sequencing the most valuable type-strain genomes for metagenomic binning, comparative biology and taxonomic classification.</title>
        <authorList>
            <person name="Goeker M."/>
        </authorList>
    </citation>
    <scope>NUCLEOTIDE SEQUENCE [LARGE SCALE GENOMIC DNA]</scope>
    <source>
        <strain evidence="4 5">DSM 19610</strain>
    </source>
</reference>
<evidence type="ECO:0000313" key="5">
    <source>
        <dbReference type="Proteomes" id="UP000295707"/>
    </source>
</evidence>
<keyword evidence="1" id="KW-1133">Transmembrane helix</keyword>